<dbReference type="Proteomes" id="UP001153076">
    <property type="component" value="Unassembled WGS sequence"/>
</dbReference>
<accession>A0A9Q1KXS7</accession>
<reference evidence="4" key="1">
    <citation type="submission" date="2022-04" db="EMBL/GenBank/DDBJ databases">
        <title>Carnegiea gigantea Genome sequencing and assembly v2.</title>
        <authorList>
            <person name="Copetti D."/>
            <person name="Sanderson M.J."/>
            <person name="Burquez A."/>
            <person name="Wojciechowski M.F."/>
        </authorList>
    </citation>
    <scope>NUCLEOTIDE SEQUENCE</scope>
    <source>
        <strain evidence="4">SGP5-SGP5p</strain>
        <tissue evidence="4">Aerial part</tissue>
    </source>
</reference>
<protein>
    <recommendedName>
        <fullName evidence="6">Small-subunit processome Utp12 domain-containing protein</fullName>
    </recommendedName>
</protein>
<dbReference type="GO" id="GO:0000462">
    <property type="term" value="P:maturation of SSU-rRNA from tricistronic rRNA transcript (SSU-rRNA, 5.8S rRNA, LSU-rRNA)"/>
    <property type="evidence" value="ECO:0007669"/>
    <property type="project" value="TreeGrafter"/>
</dbReference>
<proteinExistence type="predicted"/>
<feature type="compositionally biased region" description="Acidic residues" evidence="3">
    <location>
        <begin position="278"/>
        <end position="303"/>
    </location>
</feature>
<dbReference type="EMBL" id="JAKOGI010000002">
    <property type="protein sequence ID" value="KAJ8452786.1"/>
    <property type="molecule type" value="Genomic_DNA"/>
</dbReference>
<evidence type="ECO:0000313" key="5">
    <source>
        <dbReference type="Proteomes" id="UP001153076"/>
    </source>
</evidence>
<gene>
    <name evidence="4" type="ORF">Cgig2_014549</name>
</gene>
<feature type="region of interest" description="Disordered" evidence="3">
    <location>
        <begin position="1"/>
        <end position="34"/>
    </location>
</feature>
<feature type="compositionally biased region" description="Basic residues" evidence="3">
    <location>
        <begin position="15"/>
        <end position="24"/>
    </location>
</feature>
<dbReference type="AlphaFoldDB" id="A0A9Q1KXS7"/>
<name>A0A9Q1KXS7_9CARY</name>
<dbReference type="PANTHER" id="PTHR44267:SF1">
    <property type="entry name" value="WD REPEAT-CONTAINING PROTEIN 43"/>
    <property type="match status" value="1"/>
</dbReference>
<evidence type="ECO:0000256" key="3">
    <source>
        <dbReference type="SAM" id="MobiDB-lite"/>
    </source>
</evidence>
<evidence type="ECO:0000256" key="2">
    <source>
        <dbReference type="ARBA" id="ARBA00023242"/>
    </source>
</evidence>
<feature type="region of interest" description="Disordered" evidence="3">
    <location>
        <begin position="272"/>
        <end position="318"/>
    </location>
</feature>
<dbReference type="PANTHER" id="PTHR44267">
    <property type="entry name" value="WD REPEAT-CONTAINING PROTEIN 43"/>
    <property type="match status" value="1"/>
</dbReference>
<dbReference type="GO" id="GO:0005730">
    <property type="term" value="C:nucleolus"/>
    <property type="evidence" value="ECO:0007669"/>
    <property type="project" value="TreeGrafter"/>
</dbReference>
<comment type="caution">
    <text evidence="4">The sequence shown here is derived from an EMBL/GenBank/DDBJ whole genome shotgun (WGS) entry which is preliminary data.</text>
</comment>
<dbReference type="OrthoDB" id="30195at2759"/>
<evidence type="ECO:0008006" key="6">
    <source>
        <dbReference type="Google" id="ProtNLM"/>
    </source>
</evidence>
<keyword evidence="2" id="KW-0539">Nucleus</keyword>
<comment type="subcellular location">
    <subcellularLocation>
        <location evidence="1">Nucleus</location>
    </subcellularLocation>
</comment>
<organism evidence="4 5">
    <name type="scientific">Carnegiea gigantea</name>
    <dbReference type="NCBI Taxonomy" id="171969"/>
    <lineage>
        <taxon>Eukaryota</taxon>
        <taxon>Viridiplantae</taxon>
        <taxon>Streptophyta</taxon>
        <taxon>Embryophyta</taxon>
        <taxon>Tracheophyta</taxon>
        <taxon>Spermatophyta</taxon>
        <taxon>Magnoliopsida</taxon>
        <taxon>eudicotyledons</taxon>
        <taxon>Gunneridae</taxon>
        <taxon>Pentapetalae</taxon>
        <taxon>Caryophyllales</taxon>
        <taxon>Cactineae</taxon>
        <taxon>Cactaceae</taxon>
        <taxon>Cactoideae</taxon>
        <taxon>Echinocereeae</taxon>
        <taxon>Carnegiea</taxon>
    </lineage>
</organism>
<evidence type="ECO:0000256" key="1">
    <source>
        <dbReference type="ARBA" id="ARBA00004123"/>
    </source>
</evidence>
<dbReference type="InterPro" id="IPR052414">
    <property type="entry name" value="U3_snoRNA-assoc_WDR"/>
</dbReference>
<sequence>MGSSHLALEASVEKHSKKKSRKKRGAPEPDASITENMAYARCKLTIAALHTVDGEDAYETEVEGNEPTMADKLASLDAVVIDNADVDERQDPSQTAPPSADPVHILLKQALHADDRALLLDSLYNRDDKVIANSVIQLNPIDVFKLLDSLISIIQSRHHLQASADHESPMISSKFVSVICRLSILSILNLLYAVLLQGCSSGVCTSMAKKLLVLHSSRIMSQESSLITLSSLYQLIESRLGTLSPALQLASSVDFLYSGVEDDGLDEYESAPPVIYEDNAESEEVESGDDVMDTDEDDNELEELSGISDVDALEGLAN</sequence>
<evidence type="ECO:0000313" key="4">
    <source>
        <dbReference type="EMBL" id="KAJ8452786.1"/>
    </source>
</evidence>
<keyword evidence="5" id="KW-1185">Reference proteome</keyword>